<dbReference type="EMBL" id="AMCI01005413">
    <property type="protein sequence ID" value="EJW96181.1"/>
    <property type="molecule type" value="Genomic_DNA"/>
</dbReference>
<proteinExistence type="predicted"/>
<dbReference type="AlphaFoldDB" id="J9FMN3"/>
<dbReference type="Gene3D" id="1.20.200.10">
    <property type="entry name" value="Fumarase/aspartase (Central domain)"/>
    <property type="match status" value="1"/>
</dbReference>
<evidence type="ECO:0000313" key="1">
    <source>
        <dbReference type="EMBL" id="EJW96181.1"/>
    </source>
</evidence>
<comment type="caution">
    <text evidence="1">The sequence shown here is derived from an EMBL/GenBank/DDBJ whole genome shotgun (WGS) entry which is preliminary data.</text>
</comment>
<gene>
    <name evidence="1" type="ORF">EVA_15714</name>
</gene>
<reference evidence="1" key="1">
    <citation type="journal article" date="2012" name="PLoS ONE">
        <title>Gene sets for utilization of primary and secondary nutrition supplies in the distal gut of endangered iberian lynx.</title>
        <authorList>
            <person name="Alcaide M."/>
            <person name="Messina E."/>
            <person name="Richter M."/>
            <person name="Bargiela R."/>
            <person name="Peplies J."/>
            <person name="Huws S.A."/>
            <person name="Newbold C.J."/>
            <person name="Golyshin P.N."/>
            <person name="Simon M.A."/>
            <person name="Lopez G."/>
            <person name="Yakimov M.M."/>
            <person name="Ferrer M."/>
        </authorList>
    </citation>
    <scope>NUCLEOTIDE SEQUENCE</scope>
</reference>
<evidence type="ECO:0008006" key="2">
    <source>
        <dbReference type="Google" id="ProtNLM"/>
    </source>
</evidence>
<protein>
    <recommendedName>
        <fullName evidence="2">Adenylosuccinate lyase</fullName>
    </recommendedName>
</protein>
<accession>J9FMN3</accession>
<sequence>MDPSKYVGRAKEQTEVFLKKVVKPLLEERKELLGMKSEINV</sequence>
<organism evidence="1">
    <name type="scientific">gut metagenome</name>
    <dbReference type="NCBI Taxonomy" id="749906"/>
    <lineage>
        <taxon>unclassified sequences</taxon>
        <taxon>metagenomes</taxon>
        <taxon>organismal metagenomes</taxon>
    </lineage>
</organism>
<name>J9FMN3_9ZZZZ</name>